<evidence type="ECO:0000313" key="5">
    <source>
        <dbReference type="EMBL" id="RTE09186.1"/>
    </source>
</evidence>
<feature type="region of interest" description="Disordered" evidence="3">
    <location>
        <begin position="486"/>
        <end position="516"/>
    </location>
</feature>
<proteinExistence type="inferred from homology"/>
<evidence type="ECO:0000256" key="1">
    <source>
        <dbReference type="ARBA" id="ARBA00005278"/>
    </source>
</evidence>
<comment type="caution">
    <text evidence="5">The sequence shown here is derived from an EMBL/GenBank/DDBJ whole genome shotgun (WGS) entry which is preliminary data.</text>
</comment>
<accession>A0A3S0A458</accession>
<keyword evidence="4" id="KW-1133">Transmembrane helix</keyword>
<dbReference type="OrthoDB" id="1726708at2"/>
<dbReference type="GO" id="GO:0009847">
    <property type="term" value="P:spore germination"/>
    <property type="evidence" value="ECO:0007669"/>
    <property type="project" value="InterPro"/>
</dbReference>
<dbReference type="InterPro" id="IPR050768">
    <property type="entry name" value="UPF0353/GerABKA_families"/>
</dbReference>
<evidence type="ECO:0000256" key="2">
    <source>
        <dbReference type="ARBA" id="ARBA00023136"/>
    </source>
</evidence>
<evidence type="ECO:0000256" key="3">
    <source>
        <dbReference type="SAM" id="MobiDB-lite"/>
    </source>
</evidence>
<name>A0A3S0A458_9BACL</name>
<dbReference type="AlphaFoldDB" id="A0A3S0A458"/>
<evidence type="ECO:0000313" key="6">
    <source>
        <dbReference type="Proteomes" id="UP000276128"/>
    </source>
</evidence>
<dbReference type="Proteomes" id="UP000276128">
    <property type="component" value="Unassembled WGS sequence"/>
</dbReference>
<evidence type="ECO:0000256" key="4">
    <source>
        <dbReference type="SAM" id="Phobius"/>
    </source>
</evidence>
<dbReference type="RefSeq" id="WP_126141550.1">
    <property type="nucleotide sequence ID" value="NZ_RXHU01000034.1"/>
</dbReference>
<dbReference type="PANTHER" id="PTHR22550">
    <property type="entry name" value="SPORE GERMINATION PROTEIN"/>
    <property type="match status" value="1"/>
</dbReference>
<dbReference type="Pfam" id="PF03323">
    <property type="entry name" value="GerA"/>
    <property type="match status" value="1"/>
</dbReference>
<keyword evidence="6" id="KW-1185">Reference proteome</keyword>
<dbReference type="PANTHER" id="PTHR22550:SF5">
    <property type="entry name" value="LEUCINE ZIPPER PROTEIN 4"/>
    <property type="match status" value="1"/>
</dbReference>
<keyword evidence="2 4" id="KW-0472">Membrane</keyword>
<sequence length="516" mass="56841">MLKADPFPLSNSAAECDVELSESLDDNISYLLDVFEDCYDIVFHFSTIADAVRCCVVYVLGYSDTLALEKQVLSAIGAITDDALESYDGLLQDRINSVSPTEHAGINEIVDKICGGYPVLFLDASAKAWSFNLIKLDHRQVEEPVAESTVRGPREGFTEGIGVNLPLIRKRLKTPDLKTVSTTVGSYSKTEVIILYIKNLANPKLVKEIRRRLEAIQAKGILESEMIEEWISDNPFSPFPQLLSTERPDVVCANLLEGRVAILIDGTPFALVAPVGLFSLLQSPEDYYQNIIVSTFIRWLRYVFFVISLLLPSAYIAITTFHQEMIPTVLLLNISKSREEIPFPAMVEAFIMEITFEALREAGVRLPKQVGSAVSIVGALVIGQAATSAGIVSAPMVIVVAITGISSFMIPRYSLGIPPRLLRFPIMFLAGTLGLVGVMLGLIAMIIHLCRLRSFGLPYLTPVTPTRLREFKDVFMRAPIWSGTGNPELLSADQGPEKPNRGNVDMKRGKNNDGTR</sequence>
<dbReference type="GO" id="GO:0016020">
    <property type="term" value="C:membrane"/>
    <property type="evidence" value="ECO:0007669"/>
    <property type="project" value="InterPro"/>
</dbReference>
<organism evidence="5 6">
    <name type="scientific">Paenibacillus whitsoniae</name>
    <dbReference type="NCBI Taxonomy" id="2496558"/>
    <lineage>
        <taxon>Bacteria</taxon>
        <taxon>Bacillati</taxon>
        <taxon>Bacillota</taxon>
        <taxon>Bacilli</taxon>
        <taxon>Bacillales</taxon>
        <taxon>Paenibacillaceae</taxon>
        <taxon>Paenibacillus</taxon>
    </lineage>
</organism>
<protein>
    <submittedName>
        <fullName evidence="5">Spore germination protein</fullName>
    </submittedName>
</protein>
<feature type="transmembrane region" description="Helical" evidence="4">
    <location>
        <begin position="397"/>
        <end position="415"/>
    </location>
</feature>
<gene>
    <name evidence="5" type="ORF">EJQ19_12425</name>
</gene>
<feature type="transmembrane region" description="Helical" evidence="4">
    <location>
        <begin position="302"/>
        <end position="321"/>
    </location>
</feature>
<dbReference type="EMBL" id="RXHU01000034">
    <property type="protein sequence ID" value="RTE09186.1"/>
    <property type="molecule type" value="Genomic_DNA"/>
</dbReference>
<feature type="compositionally biased region" description="Basic and acidic residues" evidence="3">
    <location>
        <begin position="495"/>
        <end position="516"/>
    </location>
</feature>
<dbReference type="PIRSF" id="PIRSF005690">
    <property type="entry name" value="GerBA"/>
    <property type="match status" value="1"/>
</dbReference>
<comment type="similarity">
    <text evidence="1">Belongs to the GerABKA family.</text>
</comment>
<reference evidence="5 6" key="1">
    <citation type="submission" date="2018-12" db="EMBL/GenBank/DDBJ databases">
        <title>Bacillus ochoae sp. nov., Paenibacillus whitsoniae sp. nov., Paenibacillus spiritus sp. nov. Isolated from the Mars Exploration Rover during spacecraft assembly.</title>
        <authorList>
            <person name="Seuylemezian A."/>
            <person name="Vaishampayan P."/>
        </authorList>
    </citation>
    <scope>NUCLEOTIDE SEQUENCE [LARGE SCALE GENOMIC DNA]</scope>
    <source>
        <strain evidence="5 6">MER 54</strain>
    </source>
</reference>
<keyword evidence="4" id="KW-0812">Transmembrane</keyword>
<dbReference type="InterPro" id="IPR004995">
    <property type="entry name" value="Spore_Ger"/>
</dbReference>
<feature type="transmembrane region" description="Helical" evidence="4">
    <location>
        <begin position="427"/>
        <end position="449"/>
    </location>
</feature>